<sequence length="248" mass="28127">MLFEQAKKYFINLAENSRLSHGYIFYGAGNDKKSFILSLANYLEKKFFNIEPRPLSDFFSIEPKGESVGIDFARGIKNFLYQKPAISSHRTAAIFQAELLTSEAQNALLKVSEDAPQSSLLLISVLNKENLLPTISSRLECVYLPDTVVFEEKAFSEKARGFASSFLKSHNAARFSVIRQLLETEKDEKKSPPNLLTDFLNSLVFELSKDVKKNSHPLKIVLEKISDFSEFNLNHRLHLECLAEELNG</sequence>
<dbReference type="InterPro" id="IPR027417">
    <property type="entry name" value="P-loop_NTPase"/>
</dbReference>
<evidence type="ECO:0000313" key="1">
    <source>
        <dbReference type="EMBL" id="OGZ02003.1"/>
    </source>
</evidence>
<dbReference type="SUPFAM" id="SSF52540">
    <property type="entry name" value="P-loop containing nucleoside triphosphate hydrolases"/>
    <property type="match status" value="1"/>
</dbReference>
<protein>
    <recommendedName>
        <fullName evidence="3">DNA polymerase III subunit delta</fullName>
    </recommendedName>
</protein>
<evidence type="ECO:0000313" key="2">
    <source>
        <dbReference type="Proteomes" id="UP000178599"/>
    </source>
</evidence>
<name>A0A1G2CKS9_9BACT</name>
<evidence type="ECO:0008006" key="3">
    <source>
        <dbReference type="Google" id="ProtNLM"/>
    </source>
</evidence>
<gene>
    <name evidence="1" type="ORF">A2390_02390</name>
</gene>
<dbReference type="Gene3D" id="3.40.50.300">
    <property type="entry name" value="P-loop containing nucleotide triphosphate hydrolases"/>
    <property type="match status" value="1"/>
</dbReference>
<reference evidence="1 2" key="1">
    <citation type="journal article" date="2016" name="Nat. Commun.">
        <title>Thousands of microbial genomes shed light on interconnected biogeochemical processes in an aquifer system.</title>
        <authorList>
            <person name="Anantharaman K."/>
            <person name="Brown C.T."/>
            <person name="Hug L.A."/>
            <person name="Sharon I."/>
            <person name="Castelle C.J."/>
            <person name="Probst A.J."/>
            <person name="Thomas B.C."/>
            <person name="Singh A."/>
            <person name="Wilkins M.J."/>
            <person name="Karaoz U."/>
            <person name="Brodie E.L."/>
            <person name="Williams K.H."/>
            <person name="Hubbard S.S."/>
            <person name="Banfield J.F."/>
        </authorList>
    </citation>
    <scope>NUCLEOTIDE SEQUENCE [LARGE SCALE GENOMIC DNA]</scope>
</reference>
<proteinExistence type="predicted"/>
<comment type="caution">
    <text evidence="1">The sequence shown here is derived from an EMBL/GenBank/DDBJ whole genome shotgun (WGS) entry which is preliminary data.</text>
</comment>
<dbReference type="Pfam" id="PF13177">
    <property type="entry name" value="DNA_pol3_delta2"/>
    <property type="match status" value="1"/>
</dbReference>
<dbReference type="AlphaFoldDB" id="A0A1G2CKS9"/>
<organism evidence="1 2">
    <name type="scientific">Candidatus Liptonbacteria bacterium RIFOXYB1_FULL_36_10</name>
    <dbReference type="NCBI Taxonomy" id="1798654"/>
    <lineage>
        <taxon>Bacteria</taxon>
        <taxon>Candidatus Liptoniibacteriota</taxon>
    </lineage>
</organism>
<dbReference type="Proteomes" id="UP000178599">
    <property type="component" value="Unassembled WGS sequence"/>
</dbReference>
<dbReference type="EMBL" id="MHLE01000044">
    <property type="protein sequence ID" value="OGZ02003.1"/>
    <property type="molecule type" value="Genomic_DNA"/>
</dbReference>
<accession>A0A1G2CKS9</accession>